<dbReference type="Gene3D" id="3.30.530.20">
    <property type="match status" value="1"/>
</dbReference>
<name>I3T2N7_LOTJA</name>
<dbReference type="OMA" id="YNTIEIM"/>
<dbReference type="InterPro" id="IPR024949">
    <property type="entry name" value="Bet_v_I_allergen"/>
</dbReference>
<dbReference type="RefSeq" id="XP_057428638.1">
    <property type="nucleotide sequence ID" value="XM_057572655.1"/>
</dbReference>
<dbReference type="GO" id="GO:0038023">
    <property type="term" value="F:signaling receptor activity"/>
    <property type="evidence" value="ECO:0007669"/>
    <property type="project" value="InterPro"/>
</dbReference>
<proteinExistence type="evidence at transcript level"/>
<dbReference type="GO" id="GO:0004864">
    <property type="term" value="F:protein phosphatase inhibitor activity"/>
    <property type="evidence" value="ECO:0007669"/>
    <property type="project" value="InterPro"/>
</dbReference>
<protein>
    <recommendedName>
        <fullName evidence="4">Bet v I/Major latex protein domain-containing protein</fullName>
    </recommendedName>
</protein>
<evidence type="ECO:0000259" key="4">
    <source>
        <dbReference type="Pfam" id="PF00407"/>
    </source>
</evidence>
<dbReference type="EMBL" id="BT146985">
    <property type="protein sequence ID" value="AFK46779.1"/>
    <property type="molecule type" value="mRNA"/>
</dbReference>
<reference evidence="5" key="1">
    <citation type="submission" date="2012-05" db="EMBL/GenBank/DDBJ databases">
        <authorList>
            <person name="Krishnakumar V."/>
            <person name="Cheung F."/>
            <person name="Xiao Y."/>
            <person name="Chan A."/>
            <person name="Moskal W.A."/>
            <person name="Town C.D."/>
        </authorList>
    </citation>
    <scope>NUCLEOTIDE SEQUENCE</scope>
</reference>
<accession>I3T2N7</accession>
<dbReference type="InterPro" id="IPR000916">
    <property type="entry name" value="Bet_v_I/MLP"/>
</dbReference>
<evidence type="ECO:0000313" key="5">
    <source>
        <dbReference type="EMBL" id="AFK46779.1"/>
    </source>
</evidence>
<dbReference type="AlphaFoldDB" id="I3T2N7"/>
<keyword evidence="2" id="KW-0611">Plant defense</keyword>
<sequence>MGVVSDEFSTPAAVAPARLFKAMSTDFHNVFPKIVEPIQSVEFIEGTGAAGTIKKMTVLDGGESKYMLHRVDEVDEKELVYNFSIIGGTGLADPLEKVQFKSKFVEGPNGGCIREVQAQYFTKGDTTLSEETVKASQAKVNGIVKIAEGFLLANPDYN</sequence>
<evidence type="ECO:0000256" key="3">
    <source>
        <dbReference type="ARBA" id="ARBA00023265"/>
    </source>
</evidence>
<dbReference type="GO" id="GO:0010427">
    <property type="term" value="F:abscisic acid binding"/>
    <property type="evidence" value="ECO:0007669"/>
    <property type="project" value="InterPro"/>
</dbReference>
<dbReference type="InterPro" id="IPR050279">
    <property type="entry name" value="Plant_def-hormone_signal"/>
</dbReference>
<feature type="domain" description="Bet v I/Major latex protein" evidence="4">
    <location>
        <begin position="9"/>
        <end position="153"/>
    </location>
</feature>
<dbReference type="GO" id="GO:0006952">
    <property type="term" value="P:defense response"/>
    <property type="evidence" value="ECO:0007669"/>
    <property type="project" value="UniProtKB-KW"/>
</dbReference>
<dbReference type="PRINTS" id="PR00634">
    <property type="entry name" value="BETALLERGEN"/>
</dbReference>
<evidence type="ECO:0000256" key="1">
    <source>
        <dbReference type="ARBA" id="ARBA00009744"/>
    </source>
</evidence>
<dbReference type="PANTHER" id="PTHR31213:SF80">
    <property type="entry name" value="PATHOGENESIS-RELATED PROTEIN 10"/>
    <property type="match status" value="1"/>
</dbReference>
<dbReference type="PANTHER" id="PTHR31213">
    <property type="entry name" value="OS08G0374000 PROTEIN-RELATED"/>
    <property type="match status" value="1"/>
</dbReference>
<dbReference type="GO" id="GO:0009738">
    <property type="term" value="P:abscisic acid-activated signaling pathway"/>
    <property type="evidence" value="ECO:0007669"/>
    <property type="project" value="InterPro"/>
</dbReference>
<dbReference type="SUPFAM" id="SSF55961">
    <property type="entry name" value="Bet v1-like"/>
    <property type="match status" value="1"/>
</dbReference>
<dbReference type="KEGG" id="lja:130722061"/>
<dbReference type="OrthoDB" id="1880172at2759"/>
<dbReference type="FunFam" id="3.30.530.20:FF:000007">
    <property type="entry name" value="Major pollen allergen Bet v 1-A"/>
    <property type="match status" value="1"/>
</dbReference>
<keyword evidence="3" id="KW-0568">Pathogenesis-related protein</keyword>
<dbReference type="GeneID" id="130722061"/>
<dbReference type="InterPro" id="IPR023393">
    <property type="entry name" value="START-like_dom_sf"/>
</dbReference>
<evidence type="ECO:0000256" key="2">
    <source>
        <dbReference type="ARBA" id="ARBA00022821"/>
    </source>
</evidence>
<comment type="similarity">
    <text evidence="1">Belongs to the BetVI family.</text>
</comment>
<dbReference type="GO" id="GO:0005737">
    <property type="term" value="C:cytoplasm"/>
    <property type="evidence" value="ECO:0007669"/>
    <property type="project" value="TreeGrafter"/>
</dbReference>
<dbReference type="GO" id="GO:0005634">
    <property type="term" value="C:nucleus"/>
    <property type="evidence" value="ECO:0007669"/>
    <property type="project" value="TreeGrafter"/>
</dbReference>
<dbReference type="Pfam" id="PF00407">
    <property type="entry name" value="Bet_v_1"/>
    <property type="match status" value="1"/>
</dbReference>
<dbReference type="CDD" id="cd07816">
    <property type="entry name" value="Bet_v1-like"/>
    <property type="match status" value="1"/>
</dbReference>
<organism evidence="5">
    <name type="scientific">Lotus japonicus</name>
    <name type="common">Lotus corniculatus var. japonicus</name>
    <dbReference type="NCBI Taxonomy" id="34305"/>
    <lineage>
        <taxon>Eukaryota</taxon>
        <taxon>Viridiplantae</taxon>
        <taxon>Streptophyta</taxon>
        <taxon>Embryophyta</taxon>
        <taxon>Tracheophyta</taxon>
        <taxon>Spermatophyta</taxon>
        <taxon>Magnoliopsida</taxon>
        <taxon>eudicotyledons</taxon>
        <taxon>Gunneridae</taxon>
        <taxon>Pentapetalae</taxon>
        <taxon>rosids</taxon>
        <taxon>fabids</taxon>
        <taxon>Fabales</taxon>
        <taxon>Fabaceae</taxon>
        <taxon>Papilionoideae</taxon>
        <taxon>50 kb inversion clade</taxon>
        <taxon>NPAAA clade</taxon>
        <taxon>Hologalegina</taxon>
        <taxon>robinioid clade</taxon>
        <taxon>Loteae</taxon>
        <taxon>Lotus</taxon>
    </lineage>
</organism>